<keyword evidence="6" id="KW-1185">Reference proteome</keyword>
<protein>
    <submittedName>
        <fullName evidence="5">Uncharacterized protein</fullName>
    </submittedName>
</protein>
<dbReference type="InterPro" id="IPR013126">
    <property type="entry name" value="Hsp_70_fam"/>
</dbReference>
<accession>A0ABN9PSQ9</accession>
<evidence type="ECO:0000256" key="2">
    <source>
        <dbReference type="ARBA" id="ARBA00022840"/>
    </source>
</evidence>
<evidence type="ECO:0000256" key="4">
    <source>
        <dbReference type="SAM" id="MobiDB-lite"/>
    </source>
</evidence>
<keyword evidence="3" id="KW-0175">Coiled coil</keyword>
<feature type="coiled-coil region" evidence="3">
    <location>
        <begin position="9"/>
        <end position="43"/>
    </location>
</feature>
<feature type="non-terminal residue" evidence="5">
    <location>
        <position position="196"/>
    </location>
</feature>
<keyword evidence="1" id="KW-0547">Nucleotide-binding</keyword>
<name>A0ABN9PSQ9_9DINO</name>
<feature type="region of interest" description="Disordered" evidence="4">
    <location>
        <begin position="118"/>
        <end position="196"/>
    </location>
</feature>
<reference evidence="5" key="1">
    <citation type="submission" date="2023-10" db="EMBL/GenBank/DDBJ databases">
        <authorList>
            <person name="Chen Y."/>
            <person name="Shah S."/>
            <person name="Dougan E. K."/>
            <person name="Thang M."/>
            <person name="Chan C."/>
        </authorList>
    </citation>
    <scope>NUCLEOTIDE SEQUENCE [LARGE SCALE GENOMIC DNA]</scope>
</reference>
<evidence type="ECO:0000313" key="5">
    <source>
        <dbReference type="EMBL" id="CAK0796065.1"/>
    </source>
</evidence>
<gene>
    <name evidence="5" type="ORF">PCOR1329_LOCUS5544</name>
</gene>
<dbReference type="EMBL" id="CAUYUJ010001460">
    <property type="protein sequence ID" value="CAK0796065.1"/>
    <property type="molecule type" value="Genomic_DNA"/>
</dbReference>
<proteinExistence type="predicted"/>
<evidence type="ECO:0000256" key="3">
    <source>
        <dbReference type="SAM" id="Coils"/>
    </source>
</evidence>
<evidence type="ECO:0000313" key="6">
    <source>
        <dbReference type="Proteomes" id="UP001189429"/>
    </source>
</evidence>
<dbReference type="PANTHER" id="PTHR45639">
    <property type="entry name" value="HSC70CB, ISOFORM G-RELATED"/>
    <property type="match status" value="1"/>
</dbReference>
<dbReference type="PANTHER" id="PTHR45639:SF4">
    <property type="entry name" value="HSC70CB, ISOFORM G"/>
    <property type="match status" value="1"/>
</dbReference>
<sequence length="196" mass="22188">VDEAEAWIYEHSEEEASVYTKRLDELKKKEDQLLRRKEAFEAVPEKVRLLKASIKKFKASAISPAYDHISKEKLDGVVADCDAASEWLSELEPVFAEQKKWEDPVLSLAELSVRSTSLMSSCSRILSEPRPKPPEPEKKEKREKKDKKGKGDKGNDEGSAEKGEGEEAASEKKEGPERPRKPPVWKRMLPFTAIVP</sequence>
<evidence type="ECO:0000256" key="1">
    <source>
        <dbReference type="ARBA" id="ARBA00022741"/>
    </source>
</evidence>
<organism evidence="5 6">
    <name type="scientific">Prorocentrum cordatum</name>
    <dbReference type="NCBI Taxonomy" id="2364126"/>
    <lineage>
        <taxon>Eukaryota</taxon>
        <taxon>Sar</taxon>
        <taxon>Alveolata</taxon>
        <taxon>Dinophyceae</taxon>
        <taxon>Prorocentrales</taxon>
        <taxon>Prorocentraceae</taxon>
        <taxon>Prorocentrum</taxon>
    </lineage>
</organism>
<dbReference type="Proteomes" id="UP001189429">
    <property type="component" value="Unassembled WGS sequence"/>
</dbReference>
<feature type="compositionally biased region" description="Basic and acidic residues" evidence="4">
    <location>
        <begin position="127"/>
        <end position="140"/>
    </location>
</feature>
<keyword evidence="2" id="KW-0067">ATP-binding</keyword>
<feature type="compositionally biased region" description="Basic and acidic residues" evidence="4">
    <location>
        <begin position="149"/>
        <end position="180"/>
    </location>
</feature>
<feature type="non-terminal residue" evidence="5">
    <location>
        <position position="1"/>
    </location>
</feature>
<comment type="caution">
    <text evidence="5">The sequence shown here is derived from an EMBL/GenBank/DDBJ whole genome shotgun (WGS) entry which is preliminary data.</text>
</comment>